<dbReference type="InterPro" id="IPR011335">
    <property type="entry name" value="Restrct_endonuc-II-like"/>
</dbReference>
<dbReference type="InterPro" id="IPR014001">
    <property type="entry name" value="Helicase_ATP-bd"/>
</dbReference>
<name>A0A6C0DZU4_9ZZZZ</name>
<evidence type="ECO:0000259" key="6">
    <source>
        <dbReference type="PROSITE" id="PS51194"/>
    </source>
</evidence>
<dbReference type="InterPro" id="IPR003497">
    <property type="entry name" value="BRO_N_domain"/>
</dbReference>
<keyword evidence="1" id="KW-0547">Nucleotide-binding</keyword>
<dbReference type="SUPFAM" id="SSF52980">
    <property type="entry name" value="Restriction endonuclease-like"/>
    <property type="match status" value="1"/>
</dbReference>
<dbReference type="PROSITE" id="PS51750">
    <property type="entry name" value="BRO_N"/>
    <property type="match status" value="1"/>
</dbReference>
<dbReference type="Pfam" id="PF00271">
    <property type="entry name" value="Helicase_C"/>
    <property type="match status" value="1"/>
</dbReference>
<dbReference type="EMBL" id="MN739697">
    <property type="protein sequence ID" value="QHT21880.1"/>
    <property type="molecule type" value="Genomic_DNA"/>
</dbReference>
<dbReference type="GO" id="GO:0003676">
    <property type="term" value="F:nucleic acid binding"/>
    <property type="evidence" value="ECO:0007669"/>
    <property type="project" value="InterPro"/>
</dbReference>
<evidence type="ECO:0000256" key="4">
    <source>
        <dbReference type="ARBA" id="ARBA00022840"/>
    </source>
</evidence>
<evidence type="ECO:0000256" key="2">
    <source>
        <dbReference type="ARBA" id="ARBA00022801"/>
    </source>
</evidence>
<evidence type="ECO:0000313" key="8">
    <source>
        <dbReference type="EMBL" id="QHT21880.1"/>
    </source>
</evidence>
<evidence type="ECO:0000259" key="5">
    <source>
        <dbReference type="PROSITE" id="PS51192"/>
    </source>
</evidence>
<dbReference type="PANTHER" id="PTHR11274:SF0">
    <property type="entry name" value="GENERAL TRANSCRIPTION AND DNA REPAIR FACTOR IIH HELICASE SUBUNIT XPB"/>
    <property type="match status" value="1"/>
</dbReference>
<dbReference type="PANTHER" id="PTHR11274">
    <property type="entry name" value="RAD25/XP-B DNA REPAIR HELICASE"/>
    <property type="match status" value="1"/>
</dbReference>
<dbReference type="Pfam" id="PF13156">
    <property type="entry name" value="Mrr_cat_2"/>
    <property type="match status" value="1"/>
</dbReference>
<sequence length="654" mass="77278">MTHIEITNYKNTVGISYEYYVLENIRKDYDIVWHWRDFPERLMFENNLIKEYNTFIKYRYDIGADLVAVKNNKYYFIQCKNYSNTIYINDLAGFYFLLYENNLNGILYYNGTLSQRLIDMSNSKIPFINMPFNNENINISKIISEEIKERDYQTEAISVLCNKEISMLNFPCGMGKTYVATLLSQYYDNIIIISPLRYLAFQNLQKFKEYYKEKYNYILVSLDGMRDINLITQTLKTKNIISTTFNSCDIINKLIEKLDKLYIIVDEFHNLSTNNLNNKEDDIYKILHSKSHKLYLSATPLIEFSTDPNICVYKYEWKDAIEKKYICDFNVFIPHKNDKLENFLTLIKEKYNDFELKLIKKSYYILKSMLLNGNKKCICYLTTTEKASKFLNYLLWISKILNTEINVGLLDYSIKKLEREQIIQEFIKEQKISIIVNVHILDEGINIPECDSVFITQPNNNIINIIQRMCRANRILENKKTCDIYLWTTEFKSKLILEYIYEKTNGYAKNKVFVIHTDSNKIIKYNEKKTSITKLVILSNEDKYKYMNNIFNNYFTNFFILMIIDTDDNMWYGVKSVLVSLKYITVSHIIPTILTNKIYLSSINIKTTNSNLSNLHPKTLIVNKKNLLQIFNSSSKKIATKILNDSISGTIDIL</sequence>
<dbReference type="PROSITE" id="PS51192">
    <property type="entry name" value="HELICASE_ATP_BIND_1"/>
    <property type="match status" value="1"/>
</dbReference>
<dbReference type="SMART" id="SM00487">
    <property type="entry name" value="DEXDc"/>
    <property type="match status" value="1"/>
</dbReference>
<accession>A0A6C0DZU4</accession>
<dbReference type="SUPFAM" id="SSF52540">
    <property type="entry name" value="P-loop containing nucleoside triphosphate hydrolases"/>
    <property type="match status" value="1"/>
</dbReference>
<dbReference type="GO" id="GO:0005524">
    <property type="term" value="F:ATP binding"/>
    <property type="evidence" value="ECO:0007669"/>
    <property type="project" value="UniProtKB-KW"/>
</dbReference>
<evidence type="ECO:0000256" key="3">
    <source>
        <dbReference type="ARBA" id="ARBA00022806"/>
    </source>
</evidence>
<dbReference type="InterPro" id="IPR011545">
    <property type="entry name" value="DEAD/DEAH_box_helicase_dom"/>
</dbReference>
<keyword evidence="4" id="KW-0067">ATP-binding</keyword>
<dbReference type="InterPro" id="IPR027417">
    <property type="entry name" value="P-loop_NTPase"/>
</dbReference>
<feature type="domain" description="Bro-N" evidence="7">
    <location>
        <begin position="547"/>
        <end position="654"/>
    </location>
</feature>
<keyword evidence="2" id="KW-0378">Hydrolase</keyword>
<dbReference type="InterPro" id="IPR050615">
    <property type="entry name" value="ATP-dep_DNA_Helicase"/>
</dbReference>
<keyword evidence="3" id="KW-0347">Helicase</keyword>
<dbReference type="Gene3D" id="3.40.50.300">
    <property type="entry name" value="P-loop containing nucleotide triphosphate hydrolases"/>
    <property type="match status" value="2"/>
</dbReference>
<evidence type="ECO:0008006" key="9">
    <source>
        <dbReference type="Google" id="ProtNLM"/>
    </source>
</evidence>
<proteinExistence type="predicted"/>
<dbReference type="AlphaFoldDB" id="A0A6C0DZU4"/>
<dbReference type="InterPro" id="IPR001650">
    <property type="entry name" value="Helicase_C-like"/>
</dbReference>
<dbReference type="GO" id="GO:0004386">
    <property type="term" value="F:helicase activity"/>
    <property type="evidence" value="ECO:0007669"/>
    <property type="project" value="UniProtKB-KW"/>
</dbReference>
<dbReference type="SMART" id="SM00490">
    <property type="entry name" value="HELICc"/>
    <property type="match status" value="1"/>
</dbReference>
<feature type="domain" description="Helicase ATP-binding" evidence="5">
    <location>
        <begin position="157"/>
        <end position="318"/>
    </location>
</feature>
<evidence type="ECO:0000256" key="1">
    <source>
        <dbReference type="ARBA" id="ARBA00022741"/>
    </source>
</evidence>
<reference evidence="8" key="1">
    <citation type="journal article" date="2020" name="Nature">
        <title>Giant virus diversity and host interactions through global metagenomics.</title>
        <authorList>
            <person name="Schulz F."/>
            <person name="Roux S."/>
            <person name="Paez-Espino D."/>
            <person name="Jungbluth S."/>
            <person name="Walsh D.A."/>
            <person name="Denef V.J."/>
            <person name="McMahon K.D."/>
            <person name="Konstantinidis K.T."/>
            <person name="Eloe-Fadrosh E.A."/>
            <person name="Kyrpides N.C."/>
            <person name="Woyke T."/>
        </authorList>
    </citation>
    <scope>NUCLEOTIDE SEQUENCE</scope>
    <source>
        <strain evidence="8">GVMAG-M-3300023179-103</strain>
    </source>
</reference>
<dbReference type="GO" id="GO:0016787">
    <property type="term" value="F:hydrolase activity"/>
    <property type="evidence" value="ECO:0007669"/>
    <property type="project" value="UniProtKB-KW"/>
</dbReference>
<protein>
    <recommendedName>
        <fullName evidence="9">Helicase ATP-binding domain-containing protein</fullName>
    </recommendedName>
</protein>
<dbReference type="InterPro" id="IPR039442">
    <property type="entry name" value="Mrr-like_dom"/>
</dbReference>
<evidence type="ECO:0000259" key="7">
    <source>
        <dbReference type="PROSITE" id="PS51750"/>
    </source>
</evidence>
<dbReference type="Pfam" id="PF00270">
    <property type="entry name" value="DEAD"/>
    <property type="match status" value="1"/>
</dbReference>
<feature type="domain" description="Helicase C-terminal" evidence="6">
    <location>
        <begin position="358"/>
        <end position="521"/>
    </location>
</feature>
<organism evidence="8">
    <name type="scientific">viral metagenome</name>
    <dbReference type="NCBI Taxonomy" id="1070528"/>
    <lineage>
        <taxon>unclassified sequences</taxon>
        <taxon>metagenomes</taxon>
        <taxon>organismal metagenomes</taxon>
    </lineage>
</organism>
<dbReference type="PROSITE" id="PS51194">
    <property type="entry name" value="HELICASE_CTER"/>
    <property type="match status" value="1"/>
</dbReference>